<dbReference type="CDD" id="cd02440">
    <property type="entry name" value="AdoMet_MTases"/>
    <property type="match status" value="1"/>
</dbReference>
<keyword evidence="1" id="KW-0963">Cytoplasm</keyword>
<dbReference type="InterPro" id="IPR029063">
    <property type="entry name" value="SAM-dependent_MTases_sf"/>
</dbReference>
<dbReference type="GO" id="GO:0001510">
    <property type="term" value="P:RNA methylation"/>
    <property type="evidence" value="ECO:0007669"/>
    <property type="project" value="InterPro"/>
</dbReference>
<comment type="similarity">
    <text evidence="6">Belongs to the class I-like SAM-binding methyltransferase superfamily. RsmB/NOP family.</text>
</comment>
<comment type="caution">
    <text evidence="6">Lacks conserved residue(s) required for the propagation of feature annotation.</text>
</comment>
<reference evidence="8 9" key="1">
    <citation type="submission" date="2016-10" db="EMBL/GenBank/DDBJ databases">
        <title>Complete Genome Sequence of Peptococcaceae strain DCMF.</title>
        <authorList>
            <person name="Edwards R.J."/>
            <person name="Holland S.I."/>
            <person name="Deshpande N.P."/>
            <person name="Wong Y.K."/>
            <person name="Ertan H."/>
            <person name="Manefield M."/>
            <person name="Russell T.L."/>
            <person name="Lee M.J."/>
        </authorList>
    </citation>
    <scope>NUCLEOTIDE SEQUENCE [LARGE SCALE GENOMIC DNA]</scope>
    <source>
        <strain evidence="8 9">DCMF</strain>
    </source>
</reference>
<dbReference type="InterPro" id="IPR031341">
    <property type="entry name" value="Methyltr_RsmF_N"/>
</dbReference>
<keyword evidence="4 6" id="KW-0949">S-adenosyl-L-methionine</keyword>
<feature type="domain" description="SAM-dependent MTase RsmB/NOP-type" evidence="7">
    <location>
        <begin position="17"/>
        <end position="301"/>
    </location>
</feature>
<dbReference type="InterPro" id="IPR023267">
    <property type="entry name" value="RCMT"/>
</dbReference>
<keyword evidence="5 6" id="KW-0694">RNA-binding</keyword>
<dbReference type="InterPro" id="IPR031340">
    <property type="entry name" value="RsmF_methylt_CI"/>
</dbReference>
<dbReference type="GO" id="GO:0008757">
    <property type="term" value="F:S-adenosylmethionine-dependent methyltransferase activity"/>
    <property type="evidence" value="ECO:0007669"/>
    <property type="project" value="InterPro"/>
</dbReference>
<dbReference type="InterPro" id="IPR001678">
    <property type="entry name" value="MeTrfase_RsmB-F_NOP2_dom"/>
</dbReference>
<evidence type="ECO:0000313" key="9">
    <source>
        <dbReference type="Proteomes" id="UP000323521"/>
    </source>
</evidence>
<proteinExistence type="inferred from homology"/>
<dbReference type="Gene3D" id="2.30.130.60">
    <property type="match status" value="1"/>
</dbReference>
<dbReference type="EMBL" id="CP017634">
    <property type="protein sequence ID" value="ATW23669.1"/>
    <property type="molecule type" value="Genomic_DNA"/>
</dbReference>
<dbReference type="GO" id="GO:0003723">
    <property type="term" value="F:RNA binding"/>
    <property type="evidence" value="ECO:0007669"/>
    <property type="project" value="UniProtKB-UniRule"/>
</dbReference>
<dbReference type="PANTHER" id="PTHR22807">
    <property type="entry name" value="NOP2 YEAST -RELATED NOL1/NOP2/FMU SUN DOMAIN-CONTAINING"/>
    <property type="match status" value="1"/>
</dbReference>
<dbReference type="InterPro" id="IPR027391">
    <property type="entry name" value="Nol1_Nop2_Fmu_2"/>
</dbReference>
<dbReference type="Pfam" id="PF13636">
    <property type="entry name" value="Methyltranf_PUA"/>
    <property type="match status" value="1"/>
</dbReference>
<evidence type="ECO:0000256" key="5">
    <source>
        <dbReference type="ARBA" id="ARBA00022884"/>
    </source>
</evidence>
<feature type="binding site" evidence="6">
    <location>
        <position position="133"/>
    </location>
    <ligand>
        <name>S-adenosyl-L-methionine</name>
        <dbReference type="ChEBI" id="CHEBI:59789"/>
    </ligand>
</feature>
<keyword evidence="3 6" id="KW-0808">Transferase</keyword>
<evidence type="ECO:0000256" key="1">
    <source>
        <dbReference type="ARBA" id="ARBA00022490"/>
    </source>
</evidence>
<dbReference type="InterPro" id="IPR049560">
    <property type="entry name" value="MeTrfase_RsmB-F_NOP2_cat"/>
</dbReference>
<feature type="active site" description="Nucleophile" evidence="6">
    <location>
        <position position="231"/>
    </location>
</feature>
<dbReference type="GO" id="GO:0008173">
    <property type="term" value="F:RNA methyltransferase activity"/>
    <property type="evidence" value="ECO:0007669"/>
    <property type="project" value="InterPro"/>
</dbReference>
<dbReference type="Gene3D" id="3.30.70.1170">
    <property type="entry name" value="Sun protein, domain 3"/>
    <property type="match status" value="1"/>
</dbReference>
<feature type="binding site" evidence="6">
    <location>
        <position position="178"/>
    </location>
    <ligand>
        <name>S-adenosyl-L-methionine</name>
        <dbReference type="ChEBI" id="CHEBI:59789"/>
    </ligand>
</feature>
<dbReference type="CDD" id="cd21147">
    <property type="entry name" value="RsmF_methylt_CTD1"/>
    <property type="match status" value="1"/>
</dbReference>
<dbReference type="InterPro" id="IPR011023">
    <property type="entry name" value="Nop2p"/>
</dbReference>
<evidence type="ECO:0000256" key="4">
    <source>
        <dbReference type="ARBA" id="ARBA00022691"/>
    </source>
</evidence>
<evidence type="ECO:0000256" key="6">
    <source>
        <dbReference type="PROSITE-ProRule" id="PRU01023"/>
    </source>
</evidence>
<dbReference type="GO" id="GO:0006396">
    <property type="term" value="P:RNA processing"/>
    <property type="evidence" value="ECO:0007669"/>
    <property type="project" value="InterPro"/>
</dbReference>
<evidence type="ECO:0000313" key="8">
    <source>
        <dbReference type="EMBL" id="ATW23669.1"/>
    </source>
</evidence>
<dbReference type="OrthoDB" id="9810297at2"/>
<dbReference type="Gene3D" id="3.40.50.150">
    <property type="entry name" value="Vaccinia Virus protein VP39"/>
    <property type="match status" value="1"/>
</dbReference>
<dbReference type="PROSITE" id="PS51686">
    <property type="entry name" value="SAM_MT_RSMB_NOP"/>
    <property type="match status" value="1"/>
</dbReference>
<dbReference type="PRINTS" id="PR02008">
    <property type="entry name" value="RCMTFAMILY"/>
</dbReference>
<name>A0A3G1KMK9_FORW1</name>
<keyword evidence="2 6" id="KW-0489">Methyltransferase</keyword>
<dbReference type="SUPFAM" id="SSF53335">
    <property type="entry name" value="S-adenosyl-L-methionine-dependent methyltransferases"/>
    <property type="match status" value="1"/>
</dbReference>
<dbReference type="Pfam" id="PF17126">
    <property type="entry name" value="RsmF_methylt_CI"/>
    <property type="match status" value="1"/>
</dbReference>
<feature type="binding site" evidence="6">
    <location>
        <begin position="109"/>
        <end position="115"/>
    </location>
    <ligand>
        <name>S-adenosyl-L-methionine</name>
        <dbReference type="ChEBI" id="CHEBI:59789"/>
    </ligand>
</feature>
<accession>A0A3G1KMK9</accession>
<dbReference type="Proteomes" id="UP000323521">
    <property type="component" value="Chromosome"/>
</dbReference>
<evidence type="ECO:0000256" key="2">
    <source>
        <dbReference type="ARBA" id="ARBA00022603"/>
    </source>
</evidence>
<dbReference type="AlphaFoldDB" id="A0A3G1KMK9"/>
<evidence type="ECO:0000256" key="3">
    <source>
        <dbReference type="ARBA" id="ARBA00022679"/>
    </source>
</evidence>
<evidence type="ECO:0000259" key="7">
    <source>
        <dbReference type="PROSITE" id="PS51686"/>
    </source>
</evidence>
<sequence>MKLPDEFCQRMKLLLGEAYADFLSSYASPRYYGLRVNTLKISGADFLKRCPFEIIPVPWTKNGFYFSEQDRPAKHPYYHAGLYYIQEPSAMAPAQVLRAEPGDRILDLCAAPGGKSTQIAADLQGRGVLVSNDISLERTRALTKNLELFGVVNAVILNETPEKLAAKFPGFFSKILLDAPCSGEGMFRKDPDAVRQWGVHSSAKCVLMQRDILFFAAQMLSPGGRMIYSTCTFNPEENEKMMEDFLQKQTDFDLVDICKEPGWEEGRADWAGGNSELKKTARLWPHRLKGEGHYVALLEKRGQAGHPHPDKKNGVDEKKLKDYYTFAEEHLAAAPTGNFVLYGDHLYLQPVEAPNLNGVKVIKPGLYLGVFKKNRFEPSHSLALALKKDAFRRTLDFSPDARELGTYLKGETLHTTGERGWVGVCVDGYPLGWGKQLEGVLKNHYPKGWRQME</sequence>
<dbReference type="NCBIfam" id="TIGR00446">
    <property type="entry name" value="nop2p"/>
    <property type="match status" value="1"/>
</dbReference>
<dbReference type="RefSeq" id="WP_148132825.1">
    <property type="nucleotide sequence ID" value="NZ_CP017634.1"/>
</dbReference>
<keyword evidence="9" id="KW-1185">Reference proteome</keyword>
<protein>
    <submittedName>
        <fullName evidence="8">SAM-dependent methyltransferase</fullName>
    </submittedName>
</protein>
<dbReference type="KEGG" id="fwa:DCMF_01640"/>
<organism evidence="8 9">
    <name type="scientific">Formimonas warabiya</name>
    <dbReference type="NCBI Taxonomy" id="1761012"/>
    <lineage>
        <taxon>Bacteria</taxon>
        <taxon>Bacillati</taxon>
        <taxon>Bacillota</taxon>
        <taxon>Clostridia</taxon>
        <taxon>Eubacteriales</taxon>
        <taxon>Peptococcaceae</taxon>
        <taxon>Candidatus Formimonas</taxon>
    </lineage>
</organism>
<dbReference type="Pfam" id="PF01189">
    <property type="entry name" value="Methyltr_RsmB-F"/>
    <property type="match status" value="1"/>
</dbReference>
<gene>
    <name evidence="8" type="ORF">DCMF_01640</name>
</gene>
<dbReference type="PANTHER" id="PTHR22807:SF30">
    <property type="entry name" value="28S RRNA (CYTOSINE(4447)-C(5))-METHYLTRANSFERASE-RELATED"/>
    <property type="match status" value="1"/>
</dbReference>
<dbReference type="Pfam" id="PF17125">
    <property type="entry name" value="Methyltr_RsmF_N"/>
    <property type="match status" value="1"/>
</dbReference>